<dbReference type="SUPFAM" id="SSF55785">
    <property type="entry name" value="PYP-like sensor domain (PAS domain)"/>
    <property type="match status" value="1"/>
</dbReference>
<evidence type="ECO:0000259" key="12">
    <source>
        <dbReference type="PROSITE" id="PS50113"/>
    </source>
</evidence>
<feature type="domain" description="PAC" evidence="12">
    <location>
        <begin position="391"/>
        <end position="443"/>
    </location>
</feature>
<dbReference type="SMART" id="SM00388">
    <property type="entry name" value="HisKA"/>
    <property type="match status" value="1"/>
</dbReference>
<dbReference type="PROSITE" id="PS50109">
    <property type="entry name" value="HIS_KIN"/>
    <property type="match status" value="1"/>
</dbReference>
<keyword evidence="7" id="KW-0067">ATP-binding</keyword>
<gene>
    <name evidence="13" type="ORF">B9Z37_07175</name>
</gene>
<dbReference type="PANTHER" id="PTHR43065:SF10">
    <property type="entry name" value="PEROXIDE STRESS-ACTIVATED HISTIDINE KINASE MAK3"/>
    <property type="match status" value="1"/>
</dbReference>
<dbReference type="PROSITE" id="PS50113">
    <property type="entry name" value="PAC"/>
    <property type="match status" value="1"/>
</dbReference>
<comment type="catalytic activity">
    <reaction evidence="1">
        <text>ATP + protein L-histidine = ADP + protein N-phospho-L-histidine.</text>
        <dbReference type="EC" id="2.7.13.3"/>
    </reaction>
</comment>
<keyword evidence="14" id="KW-1185">Reference proteome</keyword>
<dbReference type="EC" id="2.7.13.3" evidence="2"/>
<evidence type="ECO:0000259" key="10">
    <source>
        <dbReference type="PROSITE" id="PS50109"/>
    </source>
</evidence>
<dbReference type="InterPro" id="IPR035965">
    <property type="entry name" value="PAS-like_dom_sf"/>
</dbReference>
<dbReference type="GO" id="GO:0005524">
    <property type="term" value="F:ATP binding"/>
    <property type="evidence" value="ECO:0007669"/>
    <property type="project" value="UniProtKB-KW"/>
</dbReference>
<evidence type="ECO:0000256" key="9">
    <source>
        <dbReference type="SAM" id="Phobius"/>
    </source>
</evidence>
<keyword evidence="6 13" id="KW-0418">Kinase</keyword>
<accession>A0A315E9G6</accession>
<keyword evidence="9" id="KW-0472">Membrane</keyword>
<keyword evidence="9" id="KW-0812">Transmembrane</keyword>
<dbReference type="SUPFAM" id="SSF47384">
    <property type="entry name" value="Homodimeric domain of signal transducing histidine kinase"/>
    <property type="match status" value="1"/>
</dbReference>
<evidence type="ECO:0000256" key="1">
    <source>
        <dbReference type="ARBA" id="ARBA00000085"/>
    </source>
</evidence>
<dbReference type="InterPro" id="IPR004358">
    <property type="entry name" value="Sig_transdc_His_kin-like_C"/>
</dbReference>
<evidence type="ECO:0000256" key="6">
    <source>
        <dbReference type="ARBA" id="ARBA00022777"/>
    </source>
</evidence>
<dbReference type="InterPro" id="IPR005467">
    <property type="entry name" value="His_kinase_dom"/>
</dbReference>
<dbReference type="InterPro" id="IPR003594">
    <property type="entry name" value="HATPase_dom"/>
</dbReference>
<dbReference type="Pfam" id="PF02518">
    <property type="entry name" value="HATPase_c"/>
    <property type="match status" value="1"/>
</dbReference>
<dbReference type="InterPro" id="IPR000700">
    <property type="entry name" value="PAS-assoc_C"/>
</dbReference>
<sequence length="694" mass="76919">MKLPGASHIGAAWQKSLVRLRSKLDEVLPWGSGRRSLWAALIALVLAVLVTLVWLAGRYEASQVQAELERDTADAVNDLRNSLSRQVQALQALQSGHFAPATWQPEALGLLRENRDWLRLEWRDKEWRLLSFADSPLRAPAFERIARPDVLNEATQACQRGKRLNGPAYSSTYFLPQTDGLGMEVMELCLPMTQAGELTGYTVVTYSLQEMLTERLGTTFGRRNELSFIEPDGTRLAIAGTQRRERRVFTAQQLVDLPGNTLLLRMDGRRGEPDLFPNVLTALVTGMSIALITVMVLLAKDSRRRLKAERDLADALAFRKAMEDSLVTGLRARDLQGHITYVNPAFCQMVGWDAEALVGQNAPMPYWPPEMVDEYQQRQAIRLAGNAPPREGFESVFMRQDGTRFPVLIIEAPLISIRGEQTGWMGAVLDISEQRRIEELSRASQERLQATARLATVGEMASLLSHELNQPLAAISSYANGSLNLLQDPQAEPQTLADVHMALRRIAEQAERAGRVINSVHDFVRRRDQAREAVAPQALLDAISPLVNLQARKLHVRVHIRVEARLPSVWCDRTMVEQVLLNLARNGMQAMDHPQCHDRVLVLQVKHSASSTEPGGVEFAVTDVGAGIDADVATQLFNPFFTTKAEGMGLGLSLCRTVIEQHGGHLAFETHAPKGTVFRFTLPAASGNTAASTL</sequence>
<evidence type="ECO:0000313" key="13">
    <source>
        <dbReference type="EMBL" id="PUE54323.1"/>
    </source>
</evidence>
<feature type="domain" description="Histidine kinase" evidence="10">
    <location>
        <begin position="463"/>
        <end position="686"/>
    </location>
</feature>
<keyword evidence="9" id="KW-1133">Transmembrane helix</keyword>
<keyword evidence="8" id="KW-0902">Two-component regulatory system</keyword>
<keyword evidence="3" id="KW-0597">Phosphoprotein</keyword>
<dbReference type="SUPFAM" id="SSF55874">
    <property type="entry name" value="ATPase domain of HSP90 chaperone/DNA topoisomerase II/histidine kinase"/>
    <property type="match status" value="1"/>
</dbReference>
<dbReference type="PROSITE" id="PS50112">
    <property type="entry name" value="PAS"/>
    <property type="match status" value="1"/>
</dbReference>
<protein>
    <recommendedName>
        <fullName evidence="2">histidine kinase</fullName>
        <ecNumber evidence="2">2.7.13.3</ecNumber>
    </recommendedName>
</protein>
<dbReference type="InterPro" id="IPR000014">
    <property type="entry name" value="PAS"/>
</dbReference>
<feature type="transmembrane region" description="Helical" evidence="9">
    <location>
        <begin position="37"/>
        <end position="56"/>
    </location>
</feature>
<dbReference type="AlphaFoldDB" id="A0A315E9G6"/>
<dbReference type="PRINTS" id="PR00344">
    <property type="entry name" value="BCTRLSENSOR"/>
</dbReference>
<dbReference type="OrthoDB" id="1931120at2"/>
<dbReference type="Gene3D" id="3.30.565.10">
    <property type="entry name" value="Histidine kinase-like ATPase, C-terminal domain"/>
    <property type="match status" value="1"/>
</dbReference>
<dbReference type="EMBL" id="NESN01000002">
    <property type="protein sequence ID" value="PUE54323.1"/>
    <property type="molecule type" value="Genomic_DNA"/>
</dbReference>
<dbReference type="InterPro" id="IPR003661">
    <property type="entry name" value="HisK_dim/P_dom"/>
</dbReference>
<dbReference type="Gene3D" id="3.30.450.20">
    <property type="entry name" value="PAS domain"/>
    <property type="match status" value="1"/>
</dbReference>
<evidence type="ECO:0000256" key="3">
    <source>
        <dbReference type="ARBA" id="ARBA00022553"/>
    </source>
</evidence>
<evidence type="ECO:0000259" key="11">
    <source>
        <dbReference type="PROSITE" id="PS50112"/>
    </source>
</evidence>
<dbReference type="Proteomes" id="UP000250790">
    <property type="component" value="Unassembled WGS sequence"/>
</dbReference>
<dbReference type="NCBIfam" id="TIGR00229">
    <property type="entry name" value="sensory_box"/>
    <property type="match status" value="1"/>
</dbReference>
<dbReference type="Pfam" id="PF00989">
    <property type="entry name" value="PAS"/>
    <property type="match status" value="1"/>
</dbReference>
<dbReference type="RefSeq" id="WP_108312284.1">
    <property type="nucleotide sequence ID" value="NZ_NESN01000002.1"/>
</dbReference>
<organism evidence="13 14">
    <name type="scientific">Limnohabitans parvus II-B4</name>
    <dbReference type="NCBI Taxonomy" id="1293052"/>
    <lineage>
        <taxon>Bacteria</taxon>
        <taxon>Pseudomonadati</taxon>
        <taxon>Pseudomonadota</taxon>
        <taxon>Betaproteobacteria</taxon>
        <taxon>Burkholderiales</taxon>
        <taxon>Comamonadaceae</taxon>
        <taxon>Limnohabitans</taxon>
    </lineage>
</organism>
<dbReference type="InterPro" id="IPR036890">
    <property type="entry name" value="HATPase_C_sf"/>
</dbReference>
<evidence type="ECO:0000313" key="14">
    <source>
        <dbReference type="Proteomes" id="UP000250790"/>
    </source>
</evidence>
<dbReference type="CDD" id="cd00082">
    <property type="entry name" value="HisKA"/>
    <property type="match status" value="1"/>
</dbReference>
<proteinExistence type="predicted"/>
<feature type="domain" description="PAS" evidence="11">
    <location>
        <begin position="314"/>
        <end position="386"/>
    </location>
</feature>
<dbReference type="Gene3D" id="1.10.287.130">
    <property type="match status" value="1"/>
</dbReference>
<dbReference type="PANTHER" id="PTHR43065">
    <property type="entry name" value="SENSOR HISTIDINE KINASE"/>
    <property type="match status" value="1"/>
</dbReference>
<evidence type="ECO:0000256" key="8">
    <source>
        <dbReference type="ARBA" id="ARBA00023012"/>
    </source>
</evidence>
<comment type="caution">
    <text evidence="13">The sequence shown here is derived from an EMBL/GenBank/DDBJ whole genome shotgun (WGS) entry which is preliminary data.</text>
</comment>
<evidence type="ECO:0000256" key="7">
    <source>
        <dbReference type="ARBA" id="ARBA00022840"/>
    </source>
</evidence>
<dbReference type="GO" id="GO:0000155">
    <property type="term" value="F:phosphorelay sensor kinase activity"/>
    <property type="evidence" value="ECO:0007669"/>
    <property type="project" value="InterPro"/>
</dbReference>
<keyword evidence="5" id="KW-0547">Nucleotide-binding</keyword>
<dbReference type="SMART" id="SM00387">
    <property type="entry name" value="HATPase_c"/>
    <property type="match status" value="1"/>
</dbReference>
<evidence type="ECO:0000256" key="5">
    <source>
        <dbReference type="ARBA" id="ARBA00022741"/>
    </source>
</evidence>
<dbReference type="InterPro" id="IPR036097">
    <property type="entry name" value="HisK_dim/P_sf"/>
</dbReference>
<dbReference type="CDD" id="cd00130">
    <property type="entry name" value="PAS"/>
    <property type="match status" value="1"/>
</dbReference>
<reference evidence="13 14" key="1">
    <citation type="submission" date="2017-04" db="EMBL/GenBank/DDBJ databases">
        <title>Unexpected and diverse lifestyles within the genus Limnohabitans.</title>
        <authorList>
            <person name="Kasalicky V."/>
            <person name="Mehrshad M."/>
            <person name="Andrei S.-A."/>
            <person name="Salcher M."/>
            <person name="Kratochvilova H."/>
            <person name="Simek K."/>
            <person name="Ghai R."/>
        </authorList>
    </citation>
    <scope>NUCLEOTIDE SEQUENCE [LARGE SCALE GENOMIC DNA]</scope>
    <source>
        <strain evidence="13 14">II-B4</strain>
    </source>
</reference>
<dbReference type="SMART" id="SM00091">
    <property type="entry name" value="PAS"/>
    <property type="match status" value="1"/>
</dbReference>
<evidence type="ECO:0000256" key="2">
    <source>
        <dbReference type="ARBA" id="ARBA00012438"/>
    </source>
</evidence>
<evidence type="ECO:0000256" key="4">
    <source>
        <dbReference type="ARBA" id="ARBA00022679"/>
    </source>
</evidence>
<feature type="transmembrane region" description="Helical" evidence="9">
    <location>
        <begin position="275"/>
        <end position="299"/>
    </location>
</feature>
<dbReference type="GO" id="GO:0006355">
    <property type="term" value="P:regulation of DNA-templated transcription"/>
    <property type="evidence" value="ECO:0007669"/>
    <property type="project" value="InterPro"/>
</dbReference>
<dbReference type="Pfam" id="PF00512">
    <property type="entry name" value="HisKA"/>
    <property type="match status" value="1"/>
</dbReference>
<name>A0A315E9G6_9BURK</name>
<keyword evidence="4" id="KW-0808">Transferase</keyword>
<dbReference type="InterPro" id="IPR013767">
    <property type="entry name" value="PAS_fold"/>
</dbReference>